<proteinExistence type="predicted"/>
<evidence type="ECO:0000256" key="1">
    <source>
        <dbReference type="SAM" id="MobiDB-lite"/>
    </source>
</evidence>
<feature type="region of interest" description="Disordered" evidence="1">
    <location>
        <begin position="167"/>
        <end position="205"/>
    </location>
</feature>
<accession>A0A8H8DI00</accession>
<reference evidence="2 3" key="1">
    <citation type="journal article" name="Sci. Rep.">
        <title>Genome-scale phylogenetic analyses confirm Olpidium as the closest living zoosporic fungus to the non-flagellated, terrestrial fungi.</title>
        <authorList>
            <person name="Chang Y."/>
            <person name="Rochon D."/>
            <person name="Sekimoto S."/>
            <person name="Wang Y."/>
            <person name="Chovatia M."/>
            <person name="Sandor L."/>
            <person name="Salamov A."/>
            <person name="Grigoriev I.V."/>
            <person name="Stajich J.E."/>
            <person name="Spatafora J.W."/>
        </authorList>
    </citation>
    <scope>NUCLEOTIDE SEQUENCE [LARGE SCALE GENOMIC DNA]</scope>
    <source>
        <strain evidence="2">S191</strain>
    </source>
</reference>
<evidence type="ECO:0000313" key="3">
    <source>
        <dbReference type="Proteomes" id="UP000673691"/>
    </source>
</evidence>
<dbReference type="Proteomes" id="UP000673691">
    <property type="component" value="Unassembled WGS sequence"/>
</dbReference>
<sequence>MQNVIAVHEKIAASHEKFAASHEMFLNMCAVALPRPPAEALSRAAPRAFPPPEPRVYKRPANALPRGDQRDGRVQPATMGVAARALRRCAYSSAPDDIRRTAPCSSGRAPGVRRPMRAHTALRGAARAAFPSGVASPPRHVAAHLGGPHGRPARSVPAWCCRMRLFQRNPTRRAPPGAPRPERPARSAPPGAPHMTRPAQQAHTR</sequence>
<gene>
    <name evidence="2" type="ORF">BJ554DRAFT_1177</name>
</gene>
<organism evidence="2 3">
    <name type="scientific">Olpidium bornovanus</name>
    <dbReference type="NCBI Taxonomy" id="278681"/>
    <lineage>
        <taxon>Eukaryota</taxon>
        <taxon>Fungi</taxon>
        <taxon>Fungi incertae sedis</taxon>
        <taxon>Olpidiomycota</taxon>
        <taxon>Olpidiomycotina</taxon>
        <taxon>Olpidiomycetes</taxon>
        <taxon>Olpidiales</taxon>
        <taxon>Olpidiaceae</taxon>
        <taxon>Olpidium</taxon>
    </lineage>
</organism>
<name>A0A8H8DI00_9FUNG</name>
<dbReference type="EMBL" id="JAEFCI010008271">
    <property type="protein sequence ID" value="KAG5458572.1"/>
    <property type="molecule type" value="Genomic_DNA"/>
</dbReference>
<evidence type="ECO:0000313" key="2">
    <source>
        <dbReference type="EMBL" id="KAG5458572.1"/>
    </source>
</evidence>
<keyword evidence="3" id="KW-1185">Reference proteome</keyword>
<protein>
    <submittedName>
        <fullName evidence="2">Uncharacterized protein</fullName>
    </submittedName>
</protein>
<comment type="caution">
    <text evidence="2">The sequence shown here is derived from an EMBL/GenBank/DDBJ whole genome shotgun (WGS) entry which is preliminary data.</text>
</comment>
<feature type="region of interest" description="Disordered" evidence="1">
    <location>
        <begin position="45"/>
        <end position="74"/>
    </location>
</feature>
<dbReference type="AlphaFoldDB" id="A0A8H8DI00"/>
<feature type="region of interest" description="Disordered" evidence="1">
    <location>
        <begin position="130"/>
        <end position="154"/>
    </location>
</feature>